<dbReference type="AlphaFoldDB" id="D6U1P0"/>
<dbReference type="Pfam" id="PF14690">
    <property type="entry name" value="Zn_ribbon_ISL3"/>
    <property type="match status" value="1"/>
</dbReference>
<feature type="region of interest" description="Disordered" evidence="1">
    <location>
        <begin position="268"/>
        <end position="308"/>
    </location>
</feature>
<dbReference type="InParanoid" id="D6U1P0"/>
<dbReference type="InterPro" id="IPR017894">
    <property type="entry name" value="HTH_IS21_transposase_type"/>
</dbReference>
<dbReference type="PANTHER" id="PTHR33498">
    <property type="entry name" value="TRANSPOSASE FOR INSERTION SEQUENCE ELEMENT IS1557"/>
    <property type="match status" value="1"/>
</dbReference>
<dbReference type="STRING" id="485913.Krac_3521"/>
<dbReference type="NCBIfam" id="NF033550">
    <property type="entry name" value="transpos_ISL3"/>
    <property type="match status" value="1"/>
</dbReference>
<evidence type="ECO:0000259" key="2">
    <source>
        <dbReference type="PROSITE" id="PS50531"/>
    </source>
</evidence>
<feature type="domain" description="HTH IS21-type" evidence="2">
    <location>
        <begin position="313"/>
        <end position="374"/>
    </location>
</feature>
<keyword evidence="4" id="KW-1185">Reference proteome</keyword>
<evidence type="ECO:0000313" key="3">
    <source>
        <dbReference type="EMBL" id="EFH82684.1"/>
    </source>
</evidence>
<dbReference type="InterPro" id="IPR047951">
    <property type="entry name" value="Transpos_ISL3"/>
</dbReference>
<accession>D6U1P0</accession>
<reference evidence="3 4" key="1">
    <citation type="journal article" date="2011" name="Stand. Genomic Sci.">
        <title>Non-contiguous finished genome sequence and contextual data of the filamentous soil bacterium Ktedonobacter racemifer type strain (SOSP1-21).</title>
        <authorList>
            <person name="Chang Y.J."/>
            <person name="Land M."/>
            <person name="Hauser L."/>
            <person name="Chertkov O."/>
            <person name="Del Rio T.G."/>
            <person name="Nolan M."/>
            <person name="Copeland A."/>
            <person name="Tice H."/>
            <person name="Cheng J.F."/>
            <person name="Lucas S."/>
            <person name="Han C."/>
            <person name="Goodwin L."/>
            <person name="Pitluck S."/>
            <person name="Ivanova N."/>
            <person name="Ovchinikova G."/>
            <person name="Pati A."/>
            <person name="Chen A."/>
            <person name="Palaniappan K."/>
            <person name="Mavromatis K."/>
            <person name="Liolios K."/>
            <person name="Brettin T."/>
            <person name="Fiebig A."/>
            <person name="Rohde M."/>
            <person name="Abt B."/>
            <person name="Goker M."/>
            <person name="Detter J.C."/>
            <person name="Woyke T."/>
            <person name="Bristow J."/>
            <person name="Eisen J.A."/>
            <person name="Markowitz V."/>
            <person name="Hugenholtz P."/>
            <person name="Kyrpides N.C."/>
            <person name="Klenk H.P."/>
            <person name="Lapidus A."/>
        </authorList>
    </citation>
    <scope>NUCLEOTIDE SEQUENCE [LARGE SCALE GENOMIC DNA]</scope>
    <source>
        <strain evidence="4">DSM 44963</strain>
    </source>
</reference>
<protein>
    <recommendedName>
        <fullName evidence="2">HTH IS21-type domain-containing protein</fullName>
    </recommendedName>
</protein>
<dbReference type="Gene3D" id="1.10.10.60">
    <property type="entry name" value="Homeodomain-like"/>
    <property type="match status" value="1"/>
</dbReference>
<evidence type="ECO:0000313" key="4">
    <source>
        <dbReference type="Proteomes" id="UP000004508"/>
    </source>
</evidence>
<dbReference type="InterPro" id="IPR002560">
    <property type="entry name" value="Transposase_DDE"/>
</dbReference>
<organism evidence="3 4">
    <name type="scientific">Ktedonobacter racemifer DSM 44963</name>
    <dbReference type="NCBI Taxonomy" id="485913"/>
    <lineage>
        <taxon>Bacteria</taxon>
        <taxon>Bacillati</taxon>
        <taxon>Chloroflexota</taxon>
        <taxon>Ktedonobacteria</taxon>
        <taxon>Ktedonobacterales</taxon>
        <taxon>Ktedonobacteraceae</taxon>
        <taxon>Ktedonobacter</taxon>
    </lineage>
</organism>
<dbReference type="Proteomes" id="UP000004508">
    <property type="component" value="Unassembled WGS sequence"/>
</dbReference>
<dbReference type="PANTHER" id="PTHR33498:SF1">
    <property type="entry name" value="TRANSPOSASE FOR INSERTION SEQUENCE ELEMENT IS1557"/>
    <property type="match status" value="1"/>
</dbReference>
<sequence length="562" mass="63917">MKTVSVLSAKDQIEKVIKLLIPVPEKLEIHELLITSEELTLVLASLQSLASCPVCGQETRRLHSTYMRTLQDLPWGSLRLQLHVQVHRFFCQNPDCKRKIFTERLPELVEPFARRTNRLRDALLTIAWALGGEAGAKQCAAHAMPICASNLLSLLRRQGVSTAPTPRVLGVDDWSFRRLQAGTLLVDLEHHRPVDVLLGSDEEVFASWLREHPDVEVISRDRGASYQKGAMKGAPQAKQVLDRWHLGKNLREVLQKALARQMDALQQAGEEVKESKQDQPTAPAQLAQAGAKQRKSPRRKAPSPSPQRAWQLALYQRVHELAAEGKPQREIAASLQVQRQTVRKYLRMPQFVDRRHSPSPSQVEPYRAYLQQRWEQGEVMIKALWQEIQQQGFTGSYGSLRNFLHTWPLPQEMVASPSSPFVAPIAQRASTTRTPRQATRLLLCEPEELRETDIAYRQALFRLAPSLENLSTLGKEFLQMIKKRDDQMFFPWLKRAKASPCEEIRRFALGLENEADAALAALTEPWSTGPVEGHITRLKLLKRQMYGRANIDLLRLRVLHVA</sequence>
<comment type="caution">
    <text evidence="3">The sequence shown here is derived from an EMBL/GenBank/DDBJ whole genome shotgun (WGS) entry which is preliminary data.</text>
</comment>
<dbReference type="Pfam" id="PF01610">
    <property type="entry name" value="DDE_Tnp_ISL3"/>
    <property type="match status" value="2"/>
</dbReference>
<name>D6U1P0_KTERA</name>
<dbReference type="EMBL" id="ADVG01000004">
    <property type="protein sequence ID" value="EFH82684.1"/>
    <property type="molecule type" value="Genomic_DNA"/>
</dbReference>
<dbReference type="PROSITE" id="PS50531">
    <property type="entry name" value="HTH_IS21"/>
    <property type="match status" value="1"/>
</dbReference>
<feature type="compositionally biased region" description="Basic residues" evidence="1">
    <location>
        <begin position="292"/>
        <end position="301"/>
    </location>
</feature>
<dbReference type="InterPro" id="IPR029261">
    <property type="entry name" value="Transposase_Znf"/>
</dbReference>
<gene>
    <name evidence="3" type="ORF">Krac_3521</name>
</gene>
<evidence type="ECO:0000256" key="1">
    <source>
        <dbReference type="SAM" id="MobiDB-lite"/>
    </source>
</evidence>
<proteinExistence type="predicted"/>
<dbReference type="eggNOG" id="COG3464">
    <property type="taxonomic scope" value="Bacteria"/>
</dbReference>